<gene>
    <name evidence="8" type="ORF">SAMN04487884_12175</name>
</gene>
<dbReference type="InterPro" id="IPR002528">
    <property type="entry name" value="MATE_fam"/>
</dbReference>
<dbReference type="Pfam" id="PF01554">
    <property type="entry name" value="MatE"/>
    <property type="match status" value="2"/>
</dbReference>
<dbReference type="GO" id="GO:0005886">
    <property type="term" value="C:plasma membrane"/>
    <property type="evidence" value="ECO:0007669"/>
    <property type="project" value="UniProtKB-SubCell"/>
</dbReference>
<dbReference type="PANTHER" id="PTHR42925">
    <property type="entry name" value="MULTIDRUG AND TOXIN EFFLUX PROTEIN MATE FAMILY"/>
    <property type="match status" value="1"/>
</dbReference>
<dbReference type="AlphaFoldDB" id="A0A1H9V8B7"/>
<dbReference type="GO" id="GO:0015297">
    <property type="term" value="F:antiporter activity"/>
    <property type="evidence" value="ECO:0007669"/>
    <property type="project" value="InterPro"/>
</dbReference>
<protein>
    <submittedName>
        <fullName evidence="8">Putative efflux protein, MATE family</fullName>
    </submittedName>
</protein>
<dbReference type="InterPro" id="IPR048279">
    <property type="entry name" value="MdtK-like"/>
</dbReference>
<evidence type="ECO:0000313" key="8">
    <source>
        <dbReference type="EMBL" id="SES17487.1"/>
    </source>
</evidence>
<feature type="transmembrane region" description="Helical" evidence="7">
    <location>
        <begin position="20"/>
        <end position="41"/>
    </location>
</feature>
<feature type="transmembrane region" description="Helical" evidence="7">
    <location>
        <begin position="167"/>
        <end position="188"/>
    </location>
</feature>
<dbReference type="PANTHER" id="PTHR42925:SF2">
    <property type="entry name" value="NA+ DRIVEN MULTIDRUG EFFLUX PUMP"/>
    <property type="match status" value="1"/>
</dbReference>
<dbReference type="CDD" id="cd13134">
    <property type="entry name" value="MATE_like_8"/>
    <property type="match status" value="1"/>
</dbReference>
<evidence type="ECO:0000256" key="2">
    <source>
        <dbReference type="ARBA" id="ARBA00022448"/>
    </source>
</evidence>
<dbReference type="EMBL" id="FOGJ01000021">
    <property type="protein sequence ID" value="SES17487.1"/>
    <property type="molecule type" value="Genomic_DNA"/>
</dbReference>
<dbReference type="OrthoDB" id="9780160at2"/>
<organism evidence="8 9">
    <name type="scientific">Butyrivibrio fibrisolvens</name>
    <dbReference type="NCBI Taxonomy" id="831"/>
    <lineage>
        <taxon>Bacteria</taxon>
        <taxon>Bacillati</taxon>
        <taxon>Bacillota</taxon>
        <taxon>Clostridia</taxon>
        <taxon>Lachnospirales</taxon>
        <taxon>Lachnospiraceae</taxon>
        <taxon>Butyrivibrio</taxon>
    </lineage>
</organism>
<evidence type="ECO:0000313" key="9">
    <source>
        <dbReference type="Proteomes" id="UP000182584"/>
    </source>
</evidence>
<feature type="transmembrane region" description="Helical" evidence="7">
    <location>
        <begin position="134"/>
        <end position="155"/>
    </location>
</feature>
<dbReference type="NCBIfam" id="TIGR00797">
    <property type="entry name" value="matE"/>
    <property type="match status" value="1"/>
</dbReference>
<keyword evidence="2" id="KW-0813">Transport</keyword>
<proteinExistence type="predicted"/>
<feature type="transmembrane region" description="Helical" evidence="7">
    <location>
        <begin position="364"/>
        <end position="385"/>
    </location>
</feature>
<name>A0A1H9V8B7_BUTFI</name>
<sequence length="454" mass="50044">MDVKKKNIDISFYRHLWRIVFPIIIQNLLSAAVSSADVIMLNYVGQSALSASALAVQYVNVISMVIYGMGTGATMLCAQYWGKGDPRAVEKVQGIALRITIIVGILVTLCSVTIPRYMMLLFTPEEEIIDLGIIYLRIVSFGLIFWCISEVYIAVIRSIGRVSEATIISITAPVLNVFFNAVFIFGLFGMPKLGIAGVALGTSLSRFIQFVICLVFSKKSKDVKLNFAKIFESNKLLWRDFLKIAIPAVLNDVSWGLAYSTYSIIMGHLGSDVVAANSVVTVARNFGTVVGFALASATGIILGQMLGRNDFEKAKAGAHRLVILSAVTGLIGGLIILLVSPLIVSGASLTPQAKDLLKFMLILQSYYCMGQTVNTSIIVGVFRAGGDTRFGFICDTIDMWVYAVPLGFIAAFVLKLPVKWVYFLLLTDEFVKWPFVFKRYFSYKWVKNITRDNI</sequence>
<feature type="transmembrane region" description="Helical" evidence="7">
    <location>
        <begin position="61"/>
        <end position="82"/>
    </location>
</feature>
<comment type="subcellular location">
    <subcellularLocation>
        <location evidence="1">Cell membrane</location>
        <topology evidence="1">Multi-pass membrane protein</topology>
    </subcellularLocation>
</comment>
<evidence type="ECO:0000256" key="5">
    <source>
        <dbReference type="ARBA" id="ARBA00022989"/>
    </source>
</evidence>
<evidence type="ECO:0000256" key="3">
    <source>
        <dbReference type="ARBA" id="ARBA00022475"/>
    </source>
</evidence>
<evidence type="ECO:0000256" key="1">
    <source>
        <dbReference type="ARBA" id="ARBA00004651"/>
    </source>
</evidence>
<evidence type="ECO:0000256" key="7">
    <source>
        <dbReference type="SAM" id="Phobius"/>
    </source>
</evidence>
<feature type="transmembrane region" description="Helical" evidence="7">
    <location>
        <begin position="285"/>
        <end position="306"/>
    </location>
</feature>
<feature type="transmembrane region" description="Helical" evidence="7">
    <location>
        <begin position="194"/>
        <end position="216"/>
    </location>
</feature>
<dbReference type="Proteomes" id="UP000182584">
    <property type="component" value="Unassembled WGS sequence"/>
</dbReference>
<reference evidence="8 9" key="1">
    <citation type="submission" date="2016-10" db="EMBL/GenBank/DDBJ databases">
        <authorList>
            <person name="de Groot N.N."/>
        </authorList>
    </citation>
    <scope>NUCLEOTIDE SEQUENCE [LARGE SCALE GENOMIC DNA]</scope>
    <source>
        <strain evidence="8 9">AR40</strain>
    </source>
</reference>
<feature type="transmembrane region" description="Helical" evidence="7">
    <location>
        <begin position="318"/>
        <end position="344"/>
    </location>
</feature>
<evidence type="ECO:0000256" key="6">
    <source>
        <dbReference type="ARBA" id="ARBA00023136"/>
    </source>
</evidence>
<dbReference type="InterPro" id="IPR047135">
    <property type="entry name" value="YsiQ"/>
</dbReference>
<dbReference type="PIRSF" id="PIRSF006603">
    <property type="entry name" value="DinF"/>
    <property type="match status" value="1"/>
</dbReference>
<keyword evidence="6 7" id="KW-0472">Membrane</keyword>
<feature type="transmembrane region" description="Helical" evidence="7">
    <location>
        <begin position="94"/>
        <end position="114"/>
    </location>
</feature>
<keyword evidence="4 7" id="KW-0812">Transmembrane</keyword>
<keyword evidence="3" id="KW-1003">Cell membrane</keyword>
<feature type="transmembrane region" description="Helical" evidence="7">
    <location>
        <begin position="244"/>
        <end position="265"/>
    </location>
</feature>
<feature type="transmembrane region" description="Helical" evidence="7">
    <location>
        <begin position="397"/>
        <end position="414"/>
    </location>
</feature>
<dbReference type="GO" id="GO:0042910">
    <property type="term" value="F:xenobiotic transmembrane transporter activity"/>
    <property type="evidence" value="ECO:0007669"/>
    <property type="project" value="InterPro"/>
</dbReference>
<keyword evidence="5 7" id="KW-1133">Transmembrane helix</keyword>
<accession>A0A1H9V8B7</accession>
<dbReference type="RefSeq" id="WP_074757471.1">
    <property type="nucleotide sequence ID" value="NZ_FOGJ01000021.1"/>
</dbReference>
<evidence type="ECO:0000256" key="4">
    <source>
        <dbReference type="ARBA" id="ARBA00022692"/>
    </source>
</evidence>
<dbReference type="eggNOG" id="COG0534">
    <property type="taxonomic scope" value="Bacteria"/>
</dbReference>